<evidence type="ECO:0000313" key="2">
    <source>
        <dbReference type="Proteomes" id="UP000535838"/>
    </source>
</evidence>
<gene>
    <name evidence="1" type="ORF">H7B67_19955</name>
</gene>
<dbReference type="Gene3D" id="1.20.5.850">
    <property type="entry name" value="Rbstp2229 protein"/>
    <property type="match status" value="1"/>
</dbReference>
<dbReference type="RefSeq" id="WP_185121606.1">
    <property type="nucleotide sequence ID" value="NZ_JACJVQ010000017.1"/>
</dbReference>
<dbReference type="InterPro" id="IPR036294">
    <property type="entry name" value="Rbstp2229-like_sf"/>
</dbReference>
<evidence type="ECO:0000313" key="1">
    <source>
        <dbReference type="EMBL" id="MBB6636401.1"/>
    </source>
</evidence>
<dbReference type="Pfam" id="PF08968">
    <property type="entry name" value="DUF1885"/>
    <property type="match status" value="1"/>
</dbReference>
<organism evidence="1 2">
    <name type="scientific">Cohnella thailandensis</name>
    <dbReference type="NCBI Taxonomy" id="557557"/>
    <lineage>
        <taxon>Bacteria</taxon>
        <taxon>Bacillati</taxon>
        <taxon>Bacillota</taxon>
        <taxon>Bacilli</taxon>
        <taxon>Bacillales</taxon>
        <taxon>Paenibacillaceae</taxon>
        <taxon>Cohnella</taxon>
    </lineage>
</organism>
<proteinExistence type="predicted"/>
<keyword evidence="2" id="KW-1185">Reference proteome</keyword>
<dbReference type="AlphaFoldDB" id="A0A841T5I7"/>
<dbReference type="SUPFAM" id="SSF111171">
    <property type="entry name" value="Rbstp2229 protein"/>
    <property type="match status" value="1"/>
</dbReference>
<sequence>MSQSAFIKLVQGSAASSVTVEDIKASLRHYREQTELTGRQLGWNYAEAAFPYTFESRAGEEDRWFYLKGNNPKYRFILFGTASPPEEAGAEEPSCIQVVLPAEATHGDKSKANEYCKWIGKQLQAEVKLFNGRTIYYNPRKG</sequence>
<dbReference type="Proteomes" id="UP000535838">
    <property type="component" value="Unassembled WGS sequence"/>
</dbReference>
<name>A0A841T5I7_9BACL</name>
<reference evidence="1 2" key="1">
    <citation type="submission" date="2020-08" db="EMBL/GenBank/DDBJ databases">
        <title>Cohnella phylogeny.</title>
        <authorList>
            <person name="Dunlap C."/>
        </authorList>
    </citation>
    <scope>NUCLEOTIDE SEQUENCE [LARGE SCALE GENOMIC DNA]</scope>
    <source>
        <strain evidence="1 2">DSM 25241</strain>
    </source>
</reference>
<dbReference type="EMBL" id="JACJVQ010000017">
    <property type="protein sequence ID" value="MBB6636401.1"/>
    <property type="molecule type" value="Genomic_DNA"/>
</dbReference>
<protein>
    <submittedName>
        <fullName evidence="1">DUF1885 family protein</fullName>
    </submittedName>
</protein>
<dbReference type="Gene3D" id="3.30.310.120">
    <property type="entry name" value="Rbstp2229 like protein"/>
    <property type="match status" value="1"/>
</dbReference>
<accession>A0A841T5I7</accession>
<comment type="caution">
    <text evidence="1">The sequence shown here is derived from an EMBL/GenBank/DDBJ whole genome shotgun (WGS) entry which is preliminary data.</text>
</comment>
<dbReference type="InterPro" id="IPR015062">
    <property type="entry name" value="DUF1885"/>
</dbReference>